<comment type="cofactor">
    <cofactor evidence="1">
        <name>Mg(2+)</name>
        <dbReference type="ChEBI" id="CHEBI:18420"/>
    </cofactor>
</comment>
<dbReference type="Proteomes" id="UP000199473">
    <property type="component" value="Unassembled WGS sequence"/>
</dbReference>
<dbReference type="SUPFAM" id="SSF54826">
    <property type="entry name" value="Enolase N-terminal domain-like"/>
    <property type="match status" value="1"/>
</dbReference>
<dbReference type="GO" id="GO:0016836">
    <property type="term" value="F:hydro-lyase activity"/>
    <property type="evidence" value="ECO:0007669"/>
    <property type="project" value="TreeGrafter"/>
</dbReference>
<dbReference type="EMBL" id="FOSQ01000012">
    <property type="protein sequence ID" value="SFK96259.1"/>
    <property type="molecule type" value="Genomic_DNA"/>
</dbReference>
<keyword evidence="6" id="KW-1185">Reference proteome</keyword>
<dbReference type="GO" id="GO:0009063">
    <property type="term" value="P:amino acid catabolic process"/>
    <property type="evidence" value="ECO:0007669"/>
    <property type="project" value="InterPro"/>
</dbReference>
<evidence type="ECO:0000313" key="6">
    <source>
        <dbReference type="Proteomes" id="UP000199473"/>
    </source>
</evidence>
<dbReference type="GO" id="GO:0016052">
    <property type="term" value="P:carbohydrate catabolic process"/>
    <property type="evidence" value="ECO:0007669"/>
    <property type="project" value="TreeGrafter"/>
</dbReference>
<evidence type="ECO:0000313" key="5">
    <source>
        <dbReference type="EMBL" id="SFK96259.1"/>
    </source>
</evidence>
<dbReference type="Pfam" id="PF13378">
    <property type="entry name" value="MR_MLE_C"/>
    <property type="match status" value="1"/>
</dbReference>
<dbReference type="InterPro" id="IPR029017">
    <property type="entry name" value="Enolase-like_N"/>
</dbReference>
<dbReference type="InterPro" id="IPR036849">
    <property type="entry name" value="Enolase-like_C_sf"/>
</dbReference>
<dbReference type="Gene3D" id="3.20.20.120">
    <property type="entry name" value="Enolase-like C-terminal domain"/>
    <property type="match status" value="1"/>
</dbReference>
<dbReference type="PROSITE" id="PS00908">
    <property type="entry name" value="MR_MLE_1"/>
    <property type="match status" value="1"/>
</dbReference>
<evidence type="ECO:0000256" key="3">
    <source>
        <dbReference type="ARBA" id="ARBA00022842"/>
    </source>
</evidence>
<dbReference type="Pfam" id="PF02746">
    <property type="entry name" value="MR_MLE_N"/>
    <property type="match status" value="1"/>
</dbReference>
<dbReference type="InterPro" id="IPR013341">
    <property type="entry name" value="Mandelate_racemase_N_dom"/>
</dbReference>
<proteinExistence type="predicted"/>
<evidence type="ECO:0000256" key="1">
    <source>
        <dbReference type="ARBA" id="ARBA00001946"/>
    </source>
</evidence>
<dbReference type="CDD" id="cd03316">
    <property type="entry name" value="MR_like"/>
    <property type="match status" value="1"/>
</dbReference>
<organism evidence="5 6">
    <name type="scientific">Falsiroseomonas stagni DSM 19981</name>
    <dbReference type="NCBI Taxonomy" id="1123062"/>
    <lineage>
        <taxon>Bacteria</taxon>
        <taxon>Pseudomonadati</taxon>
        <taxon>Pseudomonadota</taxon>
        <taxon>Alphaproteobacteria</taxon>
        <taxon>Acetobacterales</taxon>
        <taxon>Roseomonadaceae</taxon>
        <taxon>Falsiroseomonas</taxon>
    </lineage>
</organism>
<dbReference type="InterPro" id="IPR046945">
    <property type="entry name" value="RHMD-like"/>
</dbReference>
<dbReference type="SMART" id="SM00922">
    <property type="entry name" value="MR_MLE"/>
    <property type="match status" value="1"/>
</dbReference>
<dbReference type="RefSeq" id="WP_092962324.1">
    <property type="nucleotide sequence ID" value="NZ_FOSQ01000012.1"/>
</dbReference>
<dbReference type="PANTHER" id="PTHR13794">
    <property type="entry name" value="ENOLASE SUPERFAMILY, MANDELATE RACEMASE"/>
    <property type="match status" value="1"/>
</dbReference>
<name>A0A1I4DTK9_9PROT</name>
<reference evidence="5 6" key="1">
    <citation type="submission" date="2016-10" db="EMBL/GenBank/DDBJ databases">
        <authorList>
            <person name="de Groot N.N."/>
        </authorList>
    </citation>
    <scope>NUCLEOTIDE SEQUENCE [LARGE SCALE GENOMIC DNA]</scope>
    <source>
        <strain evidence="5 6">DSM 19981</strain>
    </source>
</reference>
<accession>A0A1I4DTK9</accession>
<dbReference type="AlphaFoldDB" id="A0A1I4DTK9"/>
<feature type="domain" description="Mandelate racemase/muconate lactonizing enzyme C-terminal" evidence="4">
    <location>
        <begin position="142"/>
        <end position="239"/>
    </location>
</feature>
<dbReference type="InterPro" id="IPR029065">
    <property type="entry name" value="Enolase_C-like"/>
</dbReference>
<dbReference type="GO" id="GO:0000287">
    <property type="term" value="F:magnesium ion binding"/>
    <property type="evidence" value="ECO:0007669"/>
    <property type="project" value="UniProtKB-ARBA"/>
</dbReference>
<evidence type="ECO:0000256" key="2">
    <source>
        <dbReference type="ARBA" id="ARBA00022723"/>
    </source>
</evidence>
<dbReference type="STRING" id="1123062.SAMN02745775_11267"/>
<dbReference type="InterPro" id="IPR013342">
    <property type="entry name" value="Mandelate_racemase_C"/>
</dbReference>
<dbReference type="SFLD" id="SFLDS00001">
    <property type="entry name" value="Enolase"/>
    <property type="match status" value="1"/>
</dbReference>
<dbReference type="PANTHER" id="PTHR13794:SF58">
    <property type="entry name" value="MITOCHONDRIAL ENOLASE SUPERFAMILY MEMBER 1"/>
    <property type="match status" value="1"/>
</dbReference>
<keyword evidence="2" id="KW-0479">Metal-binding</keyword>
<gene>
    <name evidence="5" type="ORF">SAMN02745775_11267</name>
</gene>
<sequence>MRITALSAAAEHLKPARAADAYAGRESLSFVRLRVQTDQGLFGEGLTGRFLSAQVVALLNGEVAQAVTGQDPMAHEALRGMLLKRLNPRGATGPFVAALSALDLALWDIKGKALGLPVARLIGGARDSVPAYATAGMPAFTEAELVGACEAALTEGFVGVKLLVGTGRPITEDAARIRAVRRAIGDAPLMLDANCGFTVAEAKRLAALVADCDIAFFEEPVRDNDIAALVELRRSTPIPLASGQMMQSPSWFRDVLAAGALDILQPNAAFCGGITSMLRIMAMAEAHGVPVTGAGGFEAANLPAMAGHAHGGMLEVHGAHAALRDRFAHHPHAERGRILVAETPGLGFGLKP</sequence>
<dbReference type="OrthoDB" id="5290054at2"/>
<dbReference type="InterPro" id="IPR018110">
    <property type="entry name" value="Mandel_Rmase/mucon_lact_enz_CS"/>
</dbReference>
<protein>
    <submittedName>
        <fullName evidence="5">L-alanine-DL-glutamate epimerase</fullName>
    </submittedName>
</protein>
<keyword evidence="3" id="KW-0460">Magnesium</keyword>
<dbReference type="SUPFAM" id="SSF51604">
    <property type="entry name" value="Enolase C-terminal domain-like"/>
    <property type="match status" value="1"/>
</dbReference>
<dbReference type="Gene3D" id="3.30.390.10">
    <property type="entry name" value="Enolase-like, N-terminal domain"/>
    <property type="match status" value="1"/>
</dbReference>
<evidence type="ECO:0000259" key="4">
    <source>
        <dbReference type="SMART" id="SM00922"/>
    </source>
</evidence>